<feature type="region of interest" description="Disordered" evidence="2">
    <location>
        <begin position="286"/>
        <end position="311"/>
    </location>
</feature>
<keyword evidence="4" id="KW-1185">Reference proteome</keyword>
<dbReference type="Proteomes" id="UP000789901">
    <property type="component" value="Unassembled WGS sequence"/>
</dbReference>
<feature type="compositionally biased region" description="Acidic residues" evidence="2">
    <location>
        <begin position="330"/>
        <end position="339"/>
    </location>
</feature>
<keyword evidence="1" id="KW-0175">Coiled coil</keyword>
<feature type="non-terminal residue" evidence="3">
    <location>
        <position position="444"/>
    </location>
</feature>
<protein>
    <submittedName>
        <fullName evidence="3">36745_t:CDS:1</fullName>
    </submittedName>
</protein>
<proteinExistence type="predicted"/>
<feature type="coiled-coil region" evidence="1">
    <location>
        <begin position="14"/>
        <end position="44"/>
    </location>
</feature>
<dbReference type="EMBL" id="CAJVQB010051422">
    <property type="protein sequence ID" value="CAG8835416.1"/>
    <property type="molecule type" value="Genomic_DNA"/>
</dbReference>
<accession>A0ABN7WLQ5</accession>
<evidence type="ECO:0000313" key="3">
    <source>
        <dbReference type="EMBL" id="CAG8835416.1"/>
    </source>
</evidence>
<feature type="compositionally biased region" description="Basic and acidic residues" evidence="2">
    <location>
        <begin position="340"/>
        <end position="373"/>
    </location>
</feature>
<evidence type="ECO:0000256" key="2">
    <source>
        <dbReference type="SAM" id="MobiDB-lite"/>
    </source>
</evidence>
<gene>
    <name evidence="3" type="ORF">GMARGA_LOCUS32560</name>
</gene>
<comment type="caution">
    <text evidence="3">The sequence shown here is derived from an EMBL/GenBank/DDBJ whole genome shotgun (WGS) entry which is preliminary data.</text>
</comment>
<name>A0ABN7WLQ5_GIGMA</name>
<evidence type="ECO:0000256" key="1">
    <source>
        <dbReference type="SAM" id="Coils"/>
    </source>
</evidence>
<feature type="region of interest" description="Disordered" evidence="2">
    <location>
        <begin position="330"/>
        <end position="373"/>
    </location>
</feature>
<sequence length="444" mass="51251">MRYTIPTGAIEVGANQKRMEREEFKSQKEEVKDKENDYDKLLQELLIVCNALSQEAAQEKKTPDINAMLELEDLVVKPIRDPSKKVLAGLEGFEYYSKGGETSFDSSRSSEFEDGKPWALELKKTEKLHEEEWSRRKKIKKTKGVSQYLKNYGQYNIESVANDSPDYMDHTDETDGLEREHRAELKEYEPFINYRENFEKDLTEGVYEAEFCYKSGIRVEKEPTKGIFDVNNVTGIHEARYYCKDTLEVKRNKYKGVKVEMELSMAYPKLAKVDCTNIKRDKYGKSTRYQEAPKRKTANRINGGEKNGVELKVDERQGKSCDANCAEDDCGNETAMDNDDEKREESEDDKMYDSDEMKVDEENNEEKGQHEKKLAEIKDTPNIGECYRNGTRRFADTNDTTKMLEVVESEVGDISECVEAIDTKLVKHLFDPGGRVEPNIQFKP</sequence>
<organism evidence="3 4">
    <name type="scientific">Gigaspora margarita</name>
    <dbReference type="NCBI Taxonomy" id="4874"/>
    <lineage>
        <taxon>Eukaryota</taxon>
        <taxon>Fungi</taxon>
        <taxon>Fungi incertae sedis</taxon>
        <taxon>Mucoromycota</taxon>
        <taxon>Glomeromycotina</taxon>
        <taxon>Glomeromycetes</taxon>
        <taxon>Diversisporales</taxon>
        <taxon>Gigasporaceae</taxon>
        <taxon>Gigaspora</taxon>
    </lineage>
</organism>
<evidence type="ECO:0000313" key="4">
    <source>
        <dbReference type="Proteomes" id="UP000789901"/>
    </source>
</evidence>
<reference evidence="3 4" key="1">
    <citation type="submission" date="2021-06" db="EMBL/GenBank/DDBJ databases">
        <authorList>
            <person name="Kallberg Y."/>
            <person name="Tangrot J."/>
            <person name="Rosling A."/>
        </authorList>
    </citation>
    <scope>NUCLEOTIDE SEQUENCE [LARGE SCALE GENOMIC DNA]</scope>
    <source>
        <strain evidence="3 4">120-4 pot B 10/14</strain>
    </source>
</reference>